<keyword evidence="2" id="KW-0472">Membrane</keyword>
<dbReference type="EMBL" id="MLBF01000069">
    <property type="protein sequence ID" value="OLN26810.1"/>
    <property type="molecule type" value="Genomic_DNA"/>
</dbReference>
<gene>
    <name evidence="3" type="ORF">DSOL_4834</name>
</gene>
<dbReference type="InterPro" id="IPR011990">
    <property type="entry name" value="TPR-like_helical_dom_sf"/>
</dbReference>
<dbReference type="Gene3D" id="1.25.40.10">
    <property type="entry name" value="Tetratricopeptide repeat domain"/>
    <property type="match status" value="1"/>
</dbReference>
<keyword evidence="2" id="KW-1133">Transmembrane helix</keyword>
<feature type="region of interest" description="Disordered" evidence="1">
    <location>
        <begin position="207"/>
        <end position="228"/>
    </location>
</feature>
<protein>
    <submittedName>
        <fullName evidence="3">TPR domain protein</fullName>
    </submittedName>
</protein>
<accession>A0A1Q8QHI5</accession>
<feature type="compositionally biased region" description="Polar residues" evidence="1">
    <location>
        <begin position="212"/>
        <end position="228"/>
    </location>
</feature>
<evidence type="ECO:0000313" key="3">
    <source>
        <dbReference type="EMBL" id="OLN26810.1"/>
    </source>
</evidence>
<evidence type="ECO:0000256" key="1">
    <source>
        <dbReference type="SAM" id="MobiDB-lite"/>
    </source>
</evidence>
<feature type="transmembrane region" description="Helical" evidence="2">
    <location>
        <begin position="12"/>
        <end position="32"/>
    </location>
</feature>
<reference evidence="3 4" key="1">
    <citation type="submission" date="2016-09" db="EMBL/GenBank/DDBJ databases">
        <title>Complete genome of Desulfosporosinus sp. OL.</title>
        <authorList>
            <person name="Mardanov A."/>
            <person name="Beletsky A."/>
            <person name="Panova A."/>
            <person name="Karnachuk O."/>
            <person name="Ravin N."/>
        </authorList>
    </citation>
    <scope>NUCLEOTIDE SEQUENCE [LARGE SCALE GENOMIC DNA]</scope>
    <source>
        <strain evidence="3 4">OL</strain>
    </source>
</reference>
<keyword evidence="2" id="KW-0812">Transmembrane</keyword>
<organism evidence="3 4">
    <name type="scientific">Desulfosporosinus metallidurans</name>
    <dbReference type="NCBI Taxonomy" id="1888891"/>
    <lineage>
        <taxon>Bacteria</taxon>
        <taxon>Bacillati</taxon>
        <taxon>Bacillota</taxon>
        <taxon>Clostridia</taxon>
        <taxon>Eubacteriales</taxon>
        <taxon>Desulfitobacteriaceae</taxon>
        <taxon>Desulfosporosinus</taxon>
    </lineage>
</organism>
<evidence type="ECO:0000256" key="2">
    <source>
        <dbReference type="SAM" id="Phobius"/>
    </source>
</evidence>
<dbReference type="RefSeq" id="WP_075367113.1">
    <property type="nucleotide sequence ID" value="NZ_MLBF01000069.1"/>
</dbReference>
<proteinExistence type="predicted"/>
<dbReference type="STRING" id="1888891.DSOL_4834"/>
<dbReference type="Proteomes" id="UP000186102">
    <property type="component" value="Unassembled WGS sequence"/>
</dbReference>
<dbReference type="AlphaFoldDB" id="A0A1Q8QHI5"/>
<comment type="caution">
    <text evidence="3">The sequence shown here is derived from an EMBL/GenBank/DDBJ whole genome shotgun (WGS) entry which is preliminary data.</text>
</comment>
<sequence length="228" mass="24698">MVNRKQNQYLKTIVLATLITGSLVGAGAYGYFSGTASPKSPTSSSASASSSSGNSDYVNLKNKVNVLNQKVRSNPNDSSLQQELGNAYYDLGTMARTVAPNEAREDYLQAIKYYQSVLNTKKDINVLTDMSTAAIYTGQNDVAEKGFKEALTENPDFIQALFNYGVFLSEIKKDYASAISVWQTALDKDPNGPNAERLKQIIPQAKDMLAAQQKSNDPVAGTSSNKTP</sequence>
<dbReference type="SUPFAM" id="SSF48452">
    <property type="entry name" value="TPR-like"/>
    <property type="match status" value="1"/>
</dbReference>
<evidence type="ECO:0000313" key="4">
    <source>
        <dbReference type="Proteomes" id="UP000186102"/>
    </source>
</evidence>
<keyword evidence="4" id="KW-1185">Reference proteome</keyword>
<name>A0A1Q8QHI5_9FIRM</name>